<proteinExistence type="predicted"/>
<evidence type="ECO:0000313" key="5">
    <source>
        <dbReference type="Proteomes" id="UP000316621"/>
    </source>
</evidence>
<name>A0A4Y7L774_PAPSO</name>
<dbReference type="GO" id="GO:0008270">
    <property type="term" value="F:zinc ion binding"/>
    <property type="evidence" value="ECO:0007669"/>
    <property type="project" value="UniProtKB-KW"/>
</dbReference>
<dbReference type="Proteomes" id="UP000316621">
    <property type="component" value="Chromosome 10"/>
</dbReference>
<feature type="region of interest" description="Disordered" evidence="2">
    <location>
        <begin position="1"/>
        <end position="20"/>
    </location>
</feature>
<organism evidence="4 5">
    <name type="scientific">Papaver somniferum</name>
    <name type="common">Opium poppy</name>
    <dbReference type="NCBI Taxonomy" id="3469"/>
    <lineage>
        <taxon>Eukaryota</taxon>
        <taxon>Viridiplantae</taxon>
        <taxon>Streptophyta</taxon>
        <taxon>Embryophyta</taxon>
        <taxon>Tracheophyta</taxon>
        <taxon>Spermatophyta</taxon>
        <taxon>Magnoliopsida</taxon>
        <taxon>Ranunculales</taxon>
        <taxon>Papaveraceae</taxon>
        <taxon>Papaveroideae</taxon>
        <taxon>Papaver</taxon>
    </lineage>
</organism>
<evidence type="ECO:0000259" key="3">
    <source>
        <dbReference type="PROSITE" id="PS50966"/>
    </source>
</evidence>
<dbReference type="PROSITE" id="PS50966">
    <property type="entry name" value="ZF_SWIM"/>
    <property type="match status" value="1"/>
</dbReference>
<dbReference type="AlphaFoldDB" id="A0A4Y7L774"/>
<sequence length="791" mass="90079">MMVDTRSRKRKVPKKSGTSVSIVGNGIAKETSLLPADNIGTLEKEIIALVETPVSMEEECIVKENAASVENAVNMEESLVADNIVRVEEEGNDANEKAALGETPVSMEEEHSARENAASVETAVNMEEENNVSEKAALVETPVSMEENIVKERTSEGLFSRRELNTDSWSCSSNHKPKMNPGPVSNPLEGTIVAAQDVTTLEEGIDLSQYFKTDEVFGSRDAVIQWCQEVGRKNNTVLVIKTSKNRLTGKGRSTCTIELGCERGGVYKSHKSKNHTPKTGVKRKRSIGSKKCGCPFSVRGTCKSDNKWSIFVRCGRHNHEVESTTAEDPLIRRLKEEEELLLAQLTTCGVRPKQVLKALKERNKENHSTIRTIYNARAKLRVHEMEGKSVMQQIIKLSTQFHYLEWHKKDEVTDELKNIMWSHPESTLLVKCFPSVLMVDSAYKINRFKLPYFHVVGFSSTGHSFTVAHAFLEEESEENFGWLLTQLKSLFFPDNLPSIFVTLGEPLLVKVIGAVFPGANRLLCTSYIEQDIVSNCKKAFESEDTWNEFYNDWERVWKAKSKEDCEHYYAQFETTWMTRNTSCVTYLRDTWLKHKESFCLAWTQNMKHFGNTIINRLKSEHGPLKKSMASSAGSFFTCWEAMHNMINRQIFQIKSSFEKSLISVLDEHQIPAFEELRNHVSHYALELMRLEVNQSEDLETDVTACKCSFRSTHGIPCAHELMKYTQEGRPVPLSVIDEHWKQLSIVPLLEKKTEFDCLAEVHLLRQRWIKASESERHVVVEMMKELATTWS</sequence>
<keyword evidence="1" id="KW-0479">Metal-binding</keyword>
<evidence type="ECO:0000256" key="1">
    <source>
        <dbReference type="PROSITE-ProRule" id="PRU00325"/>
    </source>
</evidence>
<dbReference type="PANTHER" id="PTHR31569">
    <property type="entry name" value="SWIM-TYPE DOMAIN-CONTAINING PROTEIN"/>
    <property type="match status" value="1"/>
</dbReference>
<accession>A0A4Y7L774</accession>
<dbReference type="PANTHER" id="PTHR31569:SF4">
    <property type="entry name" value="SWIM-TYPE DOMAIN-CONTAINING PROTEIN"/>
    <property type="match status" value="1"/>
</dbReference>
<keyword evidence="1" id="KW-0862">Zinc</keyword>
<gene>
    <name evidence="4" type="ORF">C5167_042601</name>
</gene>
<keyword evidence="1" id="KW-0863">Zinc-finger</keyword>
<evidence type="ECO:0000256" key="2">
    <source>
        <dbReference type="SAM" id="MobiDB-lite"/>
    </source>
</evidence>
<protein>
    <recommendedName>
        <fullName evidence="3">SWIM-type domain-containing protein</fullName>
    </recommendedName>
</protein>
<keyword evidence="5" id="KW-1185">Reference proteome</keyword>
<dbReference type="Pfam" id="PF10551">
    <property type="entry name" value="MULE"/>
    <property type="match status" value="1"/>
</dbReference>
<feature type="domain" description="SWIM-type" evidence="3">
    <location>
        <begin position="690"/>
        <end position="728"/>
    </location>
</feature>
<dbReference type="InterPro" id="IPR007527">
    <property type="entry name" value="Znf_SWIM"/>
</dbReference>
<reference evidence="4 5" key="1">
    <citation type="journal article" date="2018" name="Science">
        <title>The opium poppy genome and morphinan production.</title>
        <authorList>
            <person name="Guo L."/>
            <person name="Winzer T."/>
            <person name="Yang X."/>
            <person name="Li Y."/>
            <person name="Ning Z."/>
            <person name="He Z."/>
            <person name="Teodor R."/>
            <person name="Lu Y."/>
            <person name="Bowser T.A."/>
            <person name="Graham I.A."/>
            <person name="Ye K."/>
        </authorList>
    </citation>
    <scope>NUCLEOTIDE SEQUENCE [LARGE SCALE GENOMIC DNA]</scope>
    <source>
        <strain evidence="5">cv. HN1</strain>
        <tissue evidence="4">Leaves</tissue>
    </source>
</reference>
<dbReference type="Gramene" id="RZC80025">
    <property type="protein sequence ID" value="RZC80025"/>
    <property type="gene ID" value="C5167_042601"/>
</dbReference>
<dbReference type="EMBL" id="CM010724">
    <property type="protein sequence ID" value="RZC80025.1"/>
    <property type="molecule type" value="Genomic_DNA"/>
</dbReference>
<evidence type="ECO:0000313" key="4">
    <source>
        <dbReference type="EMBL" id="RZC80025.1"/>
    </source>
</evidence>
<dbReference type="OMA" id="RRENIFA"/>
<dbReference type="InterPro" id="IPR052579">
    <property type="entry name" value="Zinc_finger_SWIM"/>
</dbReference>
<dbReference type="InterPro" id="IPR018289">
    <property type="entry name" value="MULE_transposase_dom"/>
</dbReference>